<dbReference type="SMART" id="SM00345">
    <property type="entry name" value="HTH_GNTR"/>
    <property type="match status" value="1"/>
</dbReference>
<reference evidence="5 6" key="1">
    <citation type="submission" date="2017-05" db="EMBL/GenBank/DDBJ databases">
        <title>Vagococcus spp. assemblies.</title>
        <authorList>
            <person name="Gulvik C.A."/>
        </authorList>
    </citation>
    <scope>NUCLEOTIDE SEQUENCE [LARGE SCALE GENOMIC DNA]</scope>
    <source>
        <strain evidence="5 6">SS1714</strain>
    </source>
</reference>
<keyword evidence="1" id="KW-0805">Transcription regulation</keyword>
<evidence type="ECO:0000256" key="2">
    <source>
        <dbReference type="ARBA" id="ARBA00023125"/>
    </source>
</evidence>
<proteinExistence type="predicted"/>
<comment type="caution">
    <text evidence="5">The sequence shown here is derived from an EMBL/GenBank/DDBJ whole genome shotgun (WGS) entry which is preliminary data.</text>
</comment>
<dbReference type="InterPro" id="IPR050679">
    <property type="entry name" value="Bact_HTH_transcr_reg"/>
</dbReference>
<evidence type="ECO:0000256" key="1">
    <source>
        <dbReference type="ARBA" id="ARBA00023015"/>
    </source>
</evidence>
<dbReference type="GO" id="GO:0045892">
    <property type="term" value="P:negative regulation of DNA-templated transcription"/>
    <property type="evidence" value="ECO:0007669"/>
    <property type="project" value="TreeGrafter"/>
</dbReference>
<gene>
    <name evidence="5" type="ORF">CBF28_14790</name>
</gene>
<dbReference type="GeneID" id="95581582"/>
<keyword evidence="2" id="KW-0238">DNA-binding</keyword>
<dbReference type="PRINTS" id="PR00035">
    <property type="entry name" value="HTHGNTR"/>
</dbReference>
<dbReference type="AlphaFoldDB" id="A0A430ANH6"/>
<dbReference type="RefSeq" id="WP_126796545.1">
    <property type="nucleotide sequence ID" value="NZ_CP060720.1"/>
</dbReference>
<evidence type="ECO:0000256" key="3">
    <source>
        <dbReference type="ARBA" id="ARBA00023163"/>
    </source>
</evidence>
<protein>
    <recommendedName>
        <fullName evidence="4">HTH gntR-type domain-containing protein</fullName>
    </recommendedName>
</protein>
<dbReference type="InterPro" id="IPR036388">
    <property type="entry name" value="WH-like_DNA-bd_sf"/>
</dbReference>
<dbReference type="PROSITE" id="PS50949">
    <property type="entry name" value="HTH_GNTR"/>
    <property type="match status" value="1"/>
</dbReference>
<dbReference type="PANTHER" id="PTHR44846:SF1">
    <property type="entry name" value="MANNOSYL-D-GLYCERATE TRANSPORT_METABOLISM SYSTEM REPRESSOR MNGR-RELATED"/>
    <property type="match status" value="1"/>
</dbReference>
<dbReference type="InterPro" id="IPR036390">
    <property type="entry name" value="WH_DNA-bd_sf"/>
</dbReference>
<keyword evidence="3" id="KW-0804">Transcription</keyword>
<dbReference type="Pfam" id="PF00392">
    <property type="entry name" value="GntR"/>
    <property type="match status" value="1"/>
</dbReference>
<dbReference type="CDD" id="cd07377">
    <property type="entry name" value="WHTH_GntR"/>
    <property type="match status" value="1"/>
</dbReference>
<accession>A0A430ANH6</accession>
<sequence>MENNRSKEKAALYAEVYNKILEMIKSGVYPEGSKLLTEPALAKELNVGRSTLRQALALLQEDGIIEARRGVGNFVRKTIDINSTGLEKMENPLIKSCTAPISDIEINVVPGISTQYTERIFKRKMPVVLAIHRYYKNVEEINAYCFTHLSTDYPHLNEIDLEESENILQFLENDIYRLAHSRKIEIKIVSATDNLKNNRIAVDNHQFQLMKESIVDRTGEVIAVNKFYIPIDKSLIKVFSSN</sequence>
<dbReference type="Proteomes" id="UP000288028">
    <property type="component" value="Unassembled WGS sequence"/>
</dbReference>
<dbReference type="PANTHER" id="PTHR44846">
    <property type="entry name" value="MANNOSYL-D-GLYCERATE TRANSPORT/METABOLISM SYSTEM REPRESSOR MNGR-RELATED"/>
    <property type="match status" value="1"/>
</dbReference>
<evidence type="ECO:0000313" key="5">
    <source>
        <dbReference type="EMBL" id="RSU09615.1"/>
    </source>
</evidence>
<dbReference type="Gene3D" id="1.10.10.10">
    <property type="entry name" value="Winged helix-like DNA-binding domain superfamily/Winged helix DNA-binding domain"/>
    <property type="match status" value="1"/>
</dbReference>
<dbReference type="GO" id="GO:0003700">
    <property type="term" value="F:DNA-binding transcription factor activity"/>
    <property type="evidence" value="ECO:0007669"/>
    <property type="project" value="InterPro"/>
</dbReference>
<feature type="domain" description="HTH gntR-type" evidence="4">
    <location>
        <begin position="10"/>
        <end position="78"/>
    </location>
</feature>
<dbReference type="GO" id="GO:0003677">
    <property type="term" value="F:DNA binding"/>
    <property type="evidence" value="ECO:0007669"/>
    <property type="project" value="UniProtKB-KW"/>
</dbReference>
<organism evidence="5 6">
    <name type="scientific">Vagococcus carniphilus</name>
    <dbReference type="NCBI Taxonomy" id="218144"/>
    <lineage>
        <taxon>Bacteria</taxon>
        <taxon>Bacillati</taxon>
        <taxon>Bacillota</taxon>
        <taxon>Bacilli</taxon>
        <taxon>Lactobacillales</taxon>
        <taxon>Enterococcaceae</taxon>
        <taxon>Vagococcus</taxon>
    </lineage>
</organism>
<dbReference type="InterPro" id="IPR000524">
    <property type="entry name" value="Tscrpt_reg_HTH_GntR"/>
</dbReference>
<name>A0A430ANH6_9ENTE</name>
<evidence type="ECO:0000313" key="6">
    <source>
        <dbReference type="Proteomes" id="UP000288028"/>
    </source>
</evidence>
<dbReference type="SUPFAM" id="SSF46785">
    <property type="entry name" value="Winged helix' DNA-binding domain"/>
    <property type="match status" value="1"/>
</dbReference>
<dbReference type="EMBL" id="NGKB01000023">
    <property type="protein sequence ID" value="RSU09615.1"/>
    <property type="molecule type" value="Genomic_DNA"/>
</dbReference>
<evidence type="ECO:0000259" key="4">
    <source>
        <dbReference type="PROSITE" id="PS50949"/>
    </source>
</evidence>
<dbReference type="OrthoDB" id="2308695at2"/>
<keyword evidence="6" id="KW-1185">Reference proteome</keyword>